<comment type="similarity">
    <text evidence="4">Belongs to the ubiquitin-conjugating enzyme family.</text>
</comment>
<feature type="non-terminal residue" evidence="6">
    <location>
        <position position="119"/>
    </location>
</feature>
<dbReference type="Gene3D" id="3.10.110.10">
    <property type="entry name" value="Ubiquitin Conjugating Enzyme"/>
    <property type="match status" value="1"/>
</dbReference>
<dbReference type="Pfam" id="PF00179">
    <property type="entry name" value="UQ_con"/>
    <property type="match status" value="1"/>
</dbReference>
<evidence type="ECO:0000256" key="4">
    <source>
        <dbReference type="RuleBase" id="RU362109"/>
    </source>
</evidence>
<feature type="active site" description="Glycyl thioester intermediate" evidence="3">
    <location>
        <position position="57"/>
    </location>
</feature>
<organism evidence="6 7">
    <name type="scientific">Ascodesmis nigricans</name>
    <dbReference type="NCBI Taxonomy" id="341454"/>
    <lineage>
        <taxon>Eukaryota</taxon>
        <taxon>Fungi</taxon>
        <taxon>Dikarya</taxon>
        <taxon>Ascomycota</taxon>
        <taxon>Pezizomycotina</taxon>
        <taxon>Pezizomycetes</taxon>
        <taxon>Pezizales</taxon>
        <taxon>Ascodesmidaceae</taxon>
        <taxon>Ascodesmis</taxon>
    </lineage>
</organism>
<dbReference type="InterPro" id="IPR000608">
    <property type="entry name" value="UBC"/>
</dbReference>
<evidence type="ECO:0000313" key="7">
    <source>
        <dbReference type="Proteomes" id="UP000298138"/>
    </source>
</evidence>
<dbReference type="PROSITE" id="PS00183">
    <property type="entry name" value="UBC_1"/>
    <property type="match status" value="1"/>
</dbReference>
<reference evidence="6 7" key="1">
    <citation type="submission" date="2019-04" db="EMBL/GenBank/DDBJ databases">
        <title>Comparative genomics and transcriptomics to analyze fruiting body development in filamentous ascomycetes.</title>
        <authorList>
            <consortium name="DOE Joint Genome Institute"/>
            <person name="Lutkenhaus R."/>
            <person name="Traeger S."/>
            <person name="Breuer J."/>
            <person name="Kuo A."/>
            <person name="Lipzen A."/>
            <person name="Pangilinan J."/>
            <person name="Dilworth D."/>
            <person name="Sandor L."/>
            <person name="Poggeler S."/>
            <person name="Barry K."/>
            <person name="Grigoriev I.V."/>
            <person name="Nowrousian M."/>
        </authorList>
    </citation>
    <scope>NUCLEOTIDE SEQUENCE [LARGE SCALE GENOMIC DNA]</scope>
    <source>
        <strain evidence="6 7">CBS 389.68</strain>
    </source>
</reference>
<dbReference type="SMART" id="SM00212">
    <property type="entry name" value="UBCc"/>
    <property type="match status" value="1"/>
</dbReference>
<dbReference type="PANTHER" id="PTHR24068">
    <property type="entry name" value="UBIQUITIN-CONJUGATING ENZYME E2"/>
    <property type="match status" value="1"/>
</dbReference>
<sequence length="119" mass="13445">LTHLSTHLLGPSSTPYSSGIYHLTLTIPSTYPTSPPTATFHTKIFHPNICARTGDVCVDTLKRDWNPRLTLRDVLITIRCLLVWPNHESALNEEAARLMAEGEGRFEERARVWAEVHAR</sequence>
<keyword evidence="1" id="KW-0808">Transferase</keyword>
<name>A0A4V3SHL9_9PEZI</name>
<keyword evidence="4" id="KW-0547">Nucleotide-binding</keyword>
<evidence type="ECO:0000256" key="3">
    <source>
        <dbReference type="PROSITE-ProRule" id="PRU10133"/>
    </source>
</evidence>
<accession>A0A4V3SHL9</accession>
<dbReference type="Proteomes" id="UP000298138">
    <property type="component" value="Unassembled WGS sequence"/>
</dbReference>
<dbReference type="GO" id="GO:0005524">
    <property type="term" value="F:ATP binding"/>
    <property type="evidence" value="ECO:0007669"/>
    <property type="project" value="UniProtKB-UniRule"/>
</dbReference>
<keyword evidence="7" id="KW-1185">Reference proteome</keyword>
<dbReference type="STRING" id="341454.A0A4V3SHL9"/>
<gene>
    <name evidence="6" type="ORF">EX30DRAFT_290700</name>
</gene>
<feature type="non-terminal residue" evidence="6">
    <location>
        <position position="1"/>
    </location>
</feature>
<evidence type="ECO:0000313" key="6">
    <source>
        <dbReference type="EMBL" id="TGZ76714.1"/>
    </source>
</evidence>
<feature type="domain" description="UBC core" evidence="5">
    <location>
        <begin position="1"/>
        <end position="119"/>
    </location>
</feature>
<proteinExistence type="inferred from homology"/>
<dbReference type="PROSITE" id="PS50127">
    <property type="entry name" value="UBC_2"/>
    <property type="match status" value="1"/>
</dbReference>
<protein>
    <submittedName>
        <fullName evidence="6">UBC-like protein</fullName>
    </submittedName>
</protein>
<keyword evidence="4" id="KW-0067">ATP-binding</keyword>
<evidence type="ECO:0000256" key="1">
    <source>
        <dbReference type="ARBA" id="ARBA00022679"/>
    </source>
</evidence>
<dbReference type="EMBL" id="ML220168">
    <property type="protein sequence ID" value="TGZ76714.1"/>
    <property type="molecule type" value="Genomic_DNA"/>
</dbReference>
<dbReference type="InterPro" id="IPR023313">
    <property type="entry name" value="UBQ-conjugating_AS"/>
</dbReference>
<evidence type="ECO:0000259" key="5">
    <source>
        <dbReference type="PROSITE" id="PS50127"/>
    </source>
</evidence>
<dbReference type="SUPFAM" id="SSF54495">
    <property type="entry name" value="UBC-like"/>
    <property type="match status" value="1"/>
</dbReference>
<dbReference type="InterPro" id="IPR016135">
    <property type="entry name" value="UBQ-conjugating_enzyme/RWD"/>
</dbReference>
<evidence type="ECO:0000256" key="2">
    <source>
        <dbReference type="ARBA" id="ARBA00022786"/>
    </source>
</evidence>
<dbReference type="OrthoDB" id="10069349at2759"/>
<dbReference type="GO" id="GO:0016740">
    <property type="term" value="F:transferase activity"/>
    <property type="evidence" value="ECO:0007669"/>
    <property type="project" value="UniProtKB-KW"/>
</dbReference>
<keyword evidence="2 4" id="KW-0833">Ubl conjugation pathway</keyword>
<dbReference type="InParanoid" id="A0A4V3SHL9"/>
<dbReference type="AlphaFoldDB" id="A0A4V3SHL9"/>